<gene>
    <name evidence="2" type="ORF">GCM10010451_38290</name>
</gene>
<evidence type="ECO:0000259" key="1">
    <source>
        <dbReference type="Pfam" id="PF06527"/>
    </source>
</evidence>
<dbReference type="InterPro" id="IPR009492">
    <property type="entry name" value="TniQ"/>
</dbReference>
<dbReference type="RefSeq" id="WP_182730561.1">
    <property type="nucleotide sequence ID" value="NZ_BAAAUH010000028.1"/>
</dbReference>
<dbReference type="EMBL" id="BAAAUH010000028">
    <property type="protein sequence ID" value="GAA3185411.1"/>
    <property type="molecule type" value="Genomic_DNA"/>
</dbReference>
<organism evidence="2 3">
    <name type="scientific">Streptomyces virens</name>
    <dbReference type="NCBI Taxonomy" id="285572"/>
    <lineage>
        <taxon>Bacteria</taxon>
        <taxon>Bacillati</taxon>
        <taxon>Actinomycetota</taxon>
        <taxon>Actinomycetes</taxon>
        <taxon>Kitasatosporales</taxon>
        <taxon>Streptomycetaceae</taxon>
        <taxon>Streptomyces</taxon>
    </lineage>
</organism>
<dbReference type="Pfam" id="PF06527">
    <property type="entry name" value="TniQ"/>
    <property type="match status" value="1"/>
</dbReference>
<accession>A0ABP6PPL2</accession>
<evidence type="ECO:0000313" key="3">
    <source>
        <dbReference type="Proteomes" id="UP001501866"/>
    </source>
</evidence>
<keyword evidence="3" id="KW-1185">Reference proteome</keyword>
<name>A0ABP6PPL2_9ACTN</name>
<protein>
    <recommendedName>
        <fullName evidence="1">TniQ domain-containing protein</fullName>
    </recommendedName>
</protein>
<dbReference type="Proteomes" id="UP001501866">
    <property type="component" value="Unassembled WGS sequence"/>
</dbReference>
<evidence type="ECO:0000313" key="2">
    <source>
        <dbReference type="EMBL" id="GAA3185411.1"/>
    </source>
</evidence>
<reference evidence="3" key="1">
    <citation type="journal article" date="2019" name="Int. J. Syst. Evol. Microbiol.">
        <title>The Global Catalogue of Microorganisms (GCM) 10K type strain sequencing project: providing services to taxonomists for standard genome sequencing and annotation.</title>
        <authorList>
            <consortium name="The Broad Institute Genomics Platform"/>
            <consortium name="The Broad Institute Genome Sequencing Center for Infectious Disease"/>
            <person name="Wu L."/>
            <person name="Ma J."/>
        </authorList>
    </citation>
    <scope>NUCLEOTIDE SEQUENCE [LARGE SCALE GENOMIC DNA]</scope>
    <source>
        <strain evidence="3">JCM 9095</strain>
    </source>
</reference>
<feature type="domain" description="TniQ" evidence="1">
    <location>
        <begin position="8"/>
        <end position="144"/>
    </location>
</feature>
<sequence>MGALRPLPYRVPLIDGESTGSYITRLAIRHGESVGHLLATVGEGKSAAEVDPRLSELYLNAAARQRLAALGGRPLAQLTRALASLRDEHLLPGRPETAEWKWPWRPHSGFLVRGCALCAARRGVFDTVWLIRPDPWHICVRHGRFHDTSRDDRMPFVDLSPGPHVVQAEHRRIHLVRRLGPVGRLLVADAFAVLAHPEGLLPRLGTSRTTPLRLLPAAIHLAHRMAGLERLRLDHRLVHSDYSRWLKKAQGDLGQRLSVALEHWSQLHKPLQLPPLPHCRAARVQVRDYRQPASPHLRAVPEMAPVNALTCLRWDVLARDRHPYG</sequence>
<proteinExistence type="predicted"/>
<comment type="caution">
    <text evidence="2">The sequence shown here is derived from an EMBL/GenBank/DDBJ whole genome shotgun (WGS) entry which is preliminary data.</text>
</comment>